<gene>
    <name evidence="5" type="ORF">GTI89_09140</name>
    <name evidence="2" type="ORF">HWH42_14225</name>
    <name evidence="4" type="ORF">P7E30_09045</name>
    <name evidence="3" type="ORF">QRX88_12910</name>
</gene>
<dbReference type="Proteomes" id="UP000571857">
    <property type="component" value="Unassembled WGS sequence"/>
</dbReference>
<reference evidence="3 8" key="4">
    <citation type="submission" date="2023-06" db="EMBL/GenBank/DDBJ databases">
        <title>Acute promotion of culturable opportunistic pathogens and persistent increase of antibiotic resistance following antibiotic exposure in mouse gut microbiota.</title>
        <authorList>
            <person name="Li L."/>
            <person name="Wang B."/>
            <person name="Sun Y."/>
            <person name="Wang M."/>
            <person name="Xu H."/>
        </authorList>
    </citation>
    <scope>NUCLEOTIDE SEQUENCE [LARGE SCALE GENOMIC DNA]</scope>
    <source>
        <strain evidence="3 8">CRI2_2</strain>
    </source>
</reference>
<accession>A0A4V0CPZ0</accession>
<keyword evidence="1" id="KW-1133">Transmembrane helix</keyword>
<dbReference type="EMBL" id="JASUBT010000009">
    <property type="protein sequence ID" value="MDL4936621.1"/>
    <property type="molecule type" value="Genomic_DNA"/>
</dbReference>
<evidence type="ECO:0000256" key="1">
    <source>
        <dbReference type="SAM" id="Phobius"/>
    </source>
</evidence>
<keyword evidence="1" id="KW-0812">Transmembrane</keyword>
<dbReference type="GeneID" id="93224315"/>
<feature type="transmembrane region" description="Helical" evidence="1">
    <location>
        <begin position="37"/>
        <end position="56"/>
    </location>
</feature>
<comment type="caution">
    <text evidence="2">The sequence shown here is derived from an EMBL/GenBank/DDBJ whole genome shotgun (WGS) entry which is preliminary data.</text>
</comment>
<evidence type="ECO:0000313" key="2">
    <source>
        <dbReference type="EMBL" id="MBA0973725.1"/>
    </source>
</evidence>
<evidence type="ECO:0000313" key="6">
    <source>
        <dbReference type="Proteomes" id="UP000439965"/>
    </source>
</evidence>
<reference evidence="2 7" key="2">
    <citation type="submission" date="2020-06" db="EMBL/GenBank/DDBJ databases">
        <title>Crossreactivity between MHC class I-restricted antigens from cancer cells and an enterococcal bacteriophage.</title>
        <authorList>
            <person name="Fluckiger A."/>
            <person name="Daillere R."/>
            <person name="Sassi M."/>
            <person name="Cattoir V."/>
            <person name="Kroemer G."/>
            <person name="Zitvogel L."/>
        </authorList>
    </citation>
    <scope>NUCLEOTIDE SEQUENCE [LARGE SCALE GENOMIC DNA]</scope>
    <source>
        <strain evidence="2 7">EG4</strain>
    </source>
</reference>
<sequence length="83" mass="9710">MIGNVRYLPRKLRKWYILYLICLILIYGWLLFTDQSAVLAVAILLVLFAIELAFMWHSENSFLGSVLVACLLYGIWMLPFVLR</sequence>
<dbReference type="EMBL" id="WVTI01000007">
    <property type="protein sequence ID" value="MXS26222.1"/>
    <property type="molecule type" value="Genomic_DNA"/>
</dbReference>
<dbReference type="Proteomes" id="UP001183682">
    <property type="component" value="Unassembled WGS sequence"/>
</dbReference>
<proteinExistence type="predicted"/>
<dbReference type="EMBL" id="JARPZN010000005">
    <property type="protein sequence ID" value="MDT2690346.1"/>
    <property type="molecule type" value="Genomic_DNA"/>
</dbReference>
<evidence type="ECO:0000313" key="5">
    <source>
        <dbReference type="EMBL" id="MXS26222.1"/>
    </source>
</evidence>
<dbReference type="AlphaFoldDB" id="A0A4V0CPZ0"/>
<protein>
    <submittedName>
        <fullName evidence="2">Uncharacterized protein</fullName>
    </submittedName>
</protein>
<dbReference type="Proteomes" id="UP001241571">
    <property type="component" value="Unassembled WGS sequence"/>
</dbReference>
<reference evidence="4" key="3">
    <citation type="submission" date="2023-03" db="EMBL/GenBank/DDBJ databases">
        <authorList>
            <person name="Shen W."/>
            <person name="Cai J."/>
        </authorList>
    </citation>
    <scope>NUCLEOTIDE SEQUENCE</scope>
    <source>
        <strain evidence="4">K69-2</strain>
    </source>
</reference>
<reference evidence="5 6" key="1">
    <citation type="submission" date="2019-04" db="EMBL/GenBank/DDBJ databases">
        <title>Step-wise assembly of the neonatal virome modulated by breast feeding.</title>
        <authorList>
            <person name="Liang G."/>
            <person name="Bushman F."/>
        </authorList>
    </citation>
    <scope>NUCLEOTIDE SEQUENCE [LARGE SCALE GENOMIC DNA]</scope>
    <source>
        <strain evidence="5 6">E3404</strain>
    </source>
</reference>
<evidence type="ECO:0000313" key="3">
    <source>
        <dbReference type="EMBL" id="MDL4936621.1"/>
    </source>
</evidence>
<dbReference type="EMBL" id="JABXJK010000075">
    <property type="protein sequence ID" value="MBA0973725.1"/>
    <property type="molecule type" value="Genomic_DNA"/>
</dbReference>
<evidence type="ECO:0000313" key="8">
    <source>
        <dbReference type="Proteomes" id="UP001241571"/>
    </source>
</evidence>
<name>A0A4V0CPZ0_ENTGA</name>
<dbReference type="Proteomes" id="UP000439965">
    <property type="component" value="Unassembled WGS sequence"/>
</dbReference>
<feature type="transmembrane region" description="Helical" evidence="1">
    <location>
        <begin position="15"/>
        <end position="32"/>
    </location>
</feature>
<dbReference type="RefSeq" id="WP_003126551.1">
    <property type="nucleotide sequence ID" value="NZ_BTSN01000005.1"/>
</dbReference>
<evidence type="ECO:0000313" key="4">
    <source>
        <dbReference type="EMBL" id="MDT2690346.1"/>
    </source>
</evidence>
<evidence type="ECO:0000313" key="7">
    <source>
        <dbReference type="Proteomes" id="UP000571857"/>
    </source>
</evidence>
<organism evidence="2 7">
    <name type="scientific">Enterococcus gallinarum</name>
    <dbReference type="NCBI Taxonomy" id="1353"/>
    <lineage>
        <taxon>Bacteria</taxon>
        <taxon>Bacillati</taxon>
        <taxon>Bacillota</taxon>
        <taxon>Bacilli</taxon>
        <taxon>Lactobacillales</taxon>
        <taxon>Enterococcaceae</taxon>
        <taxon>Enterococcus</taxon>
    </lineage>
</organism>
<keyword evidence="1" id="KW-0472">Membrane</keyword>
<feature type="transmembrane region" description="Helical" evidence="1">
    <location>
        <begin position="62"/>
        <end position="82"/>
    </location>
</feature>